<dbReference type="PANTHER" id="PTHR30143:SF0">
    <property type="entry name" value="2-KETO-4-PENTENOATE HYDRATASE"/>
    <property type="match status" value="1"/>
</dbReference>
<sequence>MSPIEQVAEALRTAESSGTPCAPIASLLPAGNLAAAYQAQEINTRAALAAGRRLVGRKIGLTSSSVQTQLGVDQPDYGMLFADMAWDDCAEVPIDAVLQPKVEAEVALVLDRDLPHERHTIADIICATAYALPCIEIVGSRIADWKIGILDTIADNASSGAFVLGTSPRKLSDFDLRLCGMVLEANGQTVSSGAGRACLGNPLNAARWLADVMVASGRPLGAGDIILTGALGPMTAVQASDTIDVRINGLGSVSVRFGKGTRA</sequence>
<dbReference type="InterPro" id="IPR050772">
    <property type="entry name" value="Hydratase-Decarb/MhpD_sf"/>
</dbReference>
<gene>
    <name evidence="3" type="ORF">D3876_00090</name>
</gene>
<organism evidence="3 4">
    <name type="scientific">Sphingomonas cavernae</name>
    <dbReference type="NCBI Taxonomy" id="2320861"/>
    <lineage>
        <taxon>Bacteria</taxon>
        <taxon>Pseudomonadati</taxon>
        <taxon>Pseudomonadota</taxon>
        <taxon>Alphaproteobacteria</taxon>
        <taxon>Sphingomonadales</taxon>
        <taxon>Sphingomonadaceae</taxon>
        <taxon>Sphingomonas</taxon>
    </lineage>
</organism>
<dbReference type="Pfam" id="PF01557">
    <property type="entry name" value="FAA_hydrolase"/>
    <property type="match status" value="1"/>
</dbReference>
<proteinExistence type="predicted"/>
<dbReference type="SUPFAM" id="SSF56529">
    <property type="entry name" value="FAH"/>
    <property type="match status" value="1"/>
</dbReference>
<keyword evidence="4" id="KW-1185">Reference proteome</keyword>
<name>A0A418WUM0_9SPHN</name>
<evidence type="ECO:0000256" key="1">
    <source>
        <dbReference type="ARBA" id="ARBA00023239"/>
    </source>
</evidence>
<dbReference type="RefSeq" id="WP_119759112.1">
    <property type="nucleotide sequence ID" value="NZ_QYUM01000001.1"/>
</dbReference>
<evidence type="ECO:0000313" key="3">
    <source>
        <dbReference type="EMBL" id="RJF96390.1"/>
    </source>
</evidence>
<keyword evidence="1" id="KW-0456">Lyase</keyword>
<evidence type="ECO:0000259" key="2">
    <source>
        <dbReference type="Pfam" id="PF01557"/>
    </source>
</evidence>
<dbReference type="InterPro" id="IPR011234">
    <property type="entry name" value="Fumarylacetoacetase-like_C"/>
</dbReference>
<accession>A0A418WUM0</accession>
<comment type="caution">
    <text evidence="3">The sequence shown here is derived from an EMBL/GenBank/DDBJ whole genome shotgun (WGS) entry which is preliminary data.</text>
</comment>
<dbReference type="GO" id="GO:0005737">
    <property type="term" value="C:cytoplasm"/>
    <property type="evidence" value="ECO:0007669"/>
    <property type="project" value="TreeGrafter"/>
</dbReference>
<dbReference type="OrthoDB" id="9792137at2"/>
<reference evidence="3 4" key="1">
    <citation type="submission" date="2018-09" db="EMBL/GenBank/DDBJ databases">
        <authorList>
            <person name="Zhu H."/>
        </authorList>
    </citation>
    <scope>NUCLEOTIDE SEQUENCE [LARGE SCALE GENOMIC DNA]</scope>
    <source>
        <strain evidence="3 4">K2R01-6</strain>
    </source>
</reference>
<dbReference type="EMBL" id="QYUM01000001">
    <property type="protein sequence ID" value="RJF96390.1"/>
    <property type="molecule type" value="Genomic_DNA"/>
</dbReference>
<dbReference type="Gene3D" id="3.90.850.10">
    <property type="entry name" value="Fumarylacetoacetase-like, C-terminal domain"/>
    <property type="match status" value="1"/>
</dbReference>
<feature type="domain" description="Fumarylacetoacetase-like C-terminal" evidence="2">
    <location>
        <begin position="90"/>
        <end position="255"/>
    </location>
</feature>
<dbReference type="InterPro" id="IPR036663">
    <property type="entry name" value="Fumarylacetoacetase_C_sf"/>
</dbReference>
<dbReference type="GO" id="GO:0008684">
    <property type="term" value="F:2-oxopent-4-enoate hydratase activity"/>
    <property type="evidence" value="ECO:0007669"/>
    <property type="project" value="TreeGrafter"/>
</dbReference>
<evidence type="ECO:0000313" key="4">
    <source>
        <dbReference type="Proteomes" id="UP000286100"/>
    </source>
</evidence>
<dbReference type="AlphaFoldDB" id="A0A418WUM0"/>
<dbReference type="Proteomes" id="UP000286100">
    <property type="component" value="Unassembled WGS sequence"/>
</dbReference>
<protein>
    <submittedName>
        <fullName evidence="3">2-keto-4-pentenoate hydratase</fullName>
    </submittedName>
</protein>
<dbReference type="PANTHER" id="PTHR30143">
    <property type="entry name" value="ACID HYDRATASE"/>
    <property type="match status" value="1"/>
</dbReference>